<evidence type="ECO:0000256" key="6">
    <source>
        <dbReference type="ARBA" id="ARBA00022847"/>
    </source>
</evidence>
<feature type="transmembrane region" description="Helical" evidence="14">
    <location>
        <begin position="44"/>
        <end position="63"/>
    </location>
</feature>
<dbReference type="PANTHER" id="PTHR48086:SF3">
    <property type="entry name" value="SODIUM_PROLINE SYMPORTER"/>
    <property type="match status" value="1"/>
</dbReference>
<evidence type="ECO:0000256" key="14">
    <source>
        <dbReference type="SAM" id="Phobius"/>
    </source>
</evidence>
<dbReference type="Proteomes" id="UP000199073">
    <property type="component" value="Unassembled WGS sequence"/>
</dbReference>
<dbReference type="GO" id="GO:0006814">
    <property type="term" value="P:sodium ion transport"/>
    <property type="evidence" value="ECO:0007669"/>
    <property type="project" value="UniProtKB-KW"/>
</dbReference>
<feature type="transmembrane region" description="Helical" evidence="14">
    <location>
        <begin position="124"/>
        <end position="146"/>
    </location>
</feature>
<feature type="transmembrane region" description="Helical" evidence="14">
    <location>
        <begin position="374"/>
        <end position="395"/>
    </location>
</feature>
<dbReference type="OrthoDB" id="9803348at2"/>
<feature type="transmembrane region" description="Helical" evidence="14">
    <location>
        <begin position="328"/>
        <end position="353"/>
    </location>
</feature>
<feature type="transmembrane region" description="Helical" evidence="14">
    <location>
        <begin position="457"/>
        <end position="474"/>
    </location>
</feature>
<keyword evidence="4" id="KW-1003">Cell membrane</keyword>
<evidence type="ECO:0000256" key="3">
    <source>
        <dbReference type="ARBA" id="ARBA00022448"/>
    </source>
</evidence>
<gene>
    <name evidence="15" type="ORF">SAMN05660330_02704</name>
</gene>
<evidence type="ECO:0000256" key="12">
    <source>
        <dbReference type="ARBA" id="ARBA00033708"/>
    </source>
</evidence>
<dbReference type="Gene3D" id="1.20.1730.10">
    <property type="entry name" value="Sodium/glucose cotransporter"/>
    <property type="match status" value="1"/>
</dbReference>
<evidence type="ECO:0000256" key="11">
    <source>
        <dbReference type="ARBA" id="ARBA00023201"/>
    </source>
</evidence>
<evidence type="ECO:0000313" key="16">
    <source>
        <dbReference type="Proteomes" id="UP000199073"/>
    </source>
</evidence>
<feature type="transmembrane region" description="Helical" evidence="14">
    <location>
        <begin position="192"/>
        <end position="210"/>
    </location>
</feature>
<keyword evidence="7 14" id="KW-1133">Transmembrane helix</keyword>
<dbReference type="RefSeq" id="WP_092223695.1">
    <property type="nucleotide sequence ID" value="NZ_FNJI01000019.1"/>
</dbReference>
<feature type="transmembrane region" description="Helical" evidence="14">
    <location>
        <begin position="75"/>
        <end position="96"/>
    </location>
</feature>
<evidence type="ECO:0000256" key="2">
    <source>
        <dbReference type="ARBA" id="ARBA00006434"/>
    </source>
</evidence>
<keyword evidence="6" id="KW-0769">Symport</keyword>
<comment type="subcellular location">
    <subcellularLocation>
        <location evidence="1">Cell membrane</location>
        <topology evidence="1">Multi-pass membrane protein</topology>
    </subcellularLocation>
</comment>
<dbReference type="PANTHER" id="PTHR48086">
    <property type="entry name" value="SODIUM/PROLINE SYMPORTER-RELATED"/>
    <property type="match status" value="1"/>
</dbReference>
<keyword evidence="11" id="KW-0739">Sodium transport</keyword>
<feature type="transmembrane region" description="Helical" evidence="14">
    <location>
        <begin position="401"/>
        <end position="423"/>
    </location>
</feature>
<dbReference type="CDD" id="cd10322">
    <property type="entry name" value="SLC5sbd"/>
    <property type="match status" value="1"/>
</dbReference>
<proteinExistence type="inferred from homology"/>
<protein>
    <submittedName>
        <fullName evidence="15">Sodium/pantothenate symporter</fullName>
    </submittedName>
</protein>
<keyword evidence="10 14" id="KW-0472">Membrane</keyword>
<dbReference type="GO" id="GO:0005886">
    <property type="term" value="C:plasma membrane"/>
    <property type="evidence" value="ECO:0007669"/>
    <property type="project" value="UniProtKB-SubCell"/>
</dbReference>
<dbReference type="GO" id="GO:0015293">
    <property type="term" value="F:symporter activity"/>
    <property type="evidence" value="ECO:0007669"/>
    <property type="project" value="UniProtKB-KW"/>
</dbReference>
<sequence length="500" mass="53309">MVTNWIIMAVGMLLLVYLGIRANKIASSDDEAGFLLGARSFGPFVMAGTIMATGFSGWGFVGAPGVVYEYGFTELLANFFFSLSITAAILFFGNYLRTRAGEIGSLTLPEYIRQRHQTSENDPLGPLVQGTAAIINIILMVVFMVAQTKALGLICSKWLGLSFNMAALLMLVIIITYTAMGGLAAVAWTDTIMVIGMSLGCVVILLQIFGDMSLADLVAKMNSIDPELVNPTSGRPYGHARIGPFLVAPYAFMFAAVLPYMCVRFLGVRENVKWRHIGAISVPLGMVLSLIPLVGAYVRVKENMGVIPPLGSADMAMPIYLQNFMPGIFSGIISLFIVFAMGSTANSVLQVLSASVSHDLRKAVMGKKLYSSKAVLIINRSAVVVMGIIGFVAMLSAPPAFLNFISILGTGTLQAAMAGPVFIGTLWRGNSIGAMISMLGGGSAAGCLLLFTDMGWVVSPLIGDVVGIGLYIVVSRLTFAAQCKEENEPVREMEQRAALS</sequence>
<keyword evidence="16" id="KW-1185">Reference proteome</keyword>
<feature type="transmembrane region" description="Helical" evidence="14">
    <location>
        <begin position="6"/>
        <end position="23"/>
    </location>
</feature>
<comment type="catalytic activity">
    <reaction evidence="12">
        <text>L-proline(in) + Na(+)(in) = L-proline(out) + Na(+)(out)</text>
        <dbReference type="Rhea" id="RHEA:28967"/>
        <dbReference type="ChEBI" id="CHEBI:29101"/>
        <dbReference type="ChEBI" id="CHEBI:60039"/>
    </reaction>
</comment>
<evidence type="ECO:0000256" key="8">
    <source>
        <dbReference type="ARBA" id="ARBA00023053"/>
    </source>
</evidence>
<accession>A0A1H0SJ44</accession>
<feature type="transmembrane region" description="Helical" evidence="14">
    <location>
        <begin position="278"/>
        <end position="298"/>
    </location>
</feature>
<keyword evidence="5 14" id="KW-0812">Transmembrane</keyword>
<evidence type="ECO:0000256" key="1">
    <source>
        <dbReference type="ARBA" id="ARBA00004651"/>
    </source>
</evidence>
<dbReference type="InterPro" id="IPR050277">
    <property type="entry name" value="Sodium:Solute_Symporter"/>
</dbReference>
<keyword evidence="8" id="KW-0915">Sodium</keyword>
<name>A0A1H0SJ44_9BACT</name>
<comment type="similarity">
    <text evidence="2 13">Belongs to the sodium:solute symporter (SSF) (TC 2.A.21) family.</text>
</comment>
<dbReference type="STRING" id="91360.SAMN05660330_02704"/>
<keyword evidence="9" id="KW-0406">Ion transport</keyword>
<dbReference type="AlphaFoldDB" id="A0A1H0SJ44"/>
<evidence type="ECO:0000313" key="15">
    <source>
        <dbReference type="EMBL" id="SDP41801.1"/>
    </source>
</evidence>
<evidence type="ECO:0000256" key="5">
    <source>
        <dbReference type="ARBA" id="ARBA00022692"/>
    </source>
</evidence>
<reference evidence="15 16" key="1">
    <citation type="submission" date="2016-10" db="EMBL/GenBank/DDBJ databases">
        <authorList>
            <person name="de Groot N.N."/>
        </authorList>
    </citation>
    <scope>NUCLEOTIDE SEQUENCE [LARGE SCALE GENOMIC DNA]</scope>
    <source>
        <strain evidence="15 16">DSM 12130</strain>
    </source>
</reference>
<dbReference type="InterPro" id="IPR001734">
    <property type="entry name" value="Na/solute_symporter"/>
</dbReference>
<evidence type="ECO:0000256" key="13">
    <source>
        <dbReference type="RuleBase" id="RU362091"/>
    </source>
</evidence>
<dbReference type="Pfam" id="PF00474">
    <property type="entry name" value="SSF"/>
    <property type="match status" value="1"/>
</dbReference>
<evidence type="ECO:0000256" key="7">
    <source>
        <dbReference type="ARBA" id="ARBA00022989"/>
    </source>
</evidence>
<feature type="transmembrane region" description="Helical" evidence="14">
    <location>
        <begin position="432"/>
        <end position="451"/>
    </location>
</feature>
<dbReference type="EMBL" id="FNJI01000019">
    <property type="protein sequence ID" value="SDP41801.1"/>
    <property type="molecule type" value="Genomic_DNA"/>
</dbReference>
<feature type="transmembrane region" description="Helical" evidence="14">
    <location>
        <begin position="158"/>
        <end position="180"/>
    </location>
</feature>
<evidence type="ECO:0000256" key="10">
    <source>
        <dbReference type="ARBA" id="ARBA00023136"/>
    </source>
</evidence>
<organism evidence="15 16">
    <name type="scientific">Desulforhopalus singaporensis</name>
    <dbReference type="NCBI Taxonomy" id="91360"/>
    <lineage>
        <taxon>Bacteria</taxon>
        <taxon>Pseudomonadati</taxon>
        <taxon>Thermodesulfobacteriota</taxon>
        <taxon>Desulfobulbia</taxon>
        <taxon>Desulfobulbales</taxon>
        <taxon>Desulfocapsaceae</taxon>
        <taxon>Desulforhopalus</taxon>
    </lineage>
</organism>
<dbReference type="PROSITE" id="PS50283">
    <property type="entry name" value="NA_SOLUT_SYMP_3"/>
    <property type="match status" value="1"/>
</dbReference>
<keyword evidence="3" id="KW-0813">Transport</keyword>
<feature type="transmembrane region" description="Helical" evidence="14">
    <location>
        <begin position="245"/>
        <end position="266"/>
    </location>
</feature>
<dbReference type="InterPro" id="IPR038377">
    <property type="entry name" value="Na/Glc_symporter_sf"/>
</dbReference>
<evidence type="ECO:0000256" key="4">
    <source>
        <dbReference type="ARBA" id="ARBA00022475"/>
    </source>
</evidence>
<evidence type="ECO:0000256" key="9">
    <source>
        <dbReference type="ARBA" id="ARBA00023065"/>
    </source>
</evidence>